<feature type="non-terminal residue" evidence="1">
    <location>
        <position position="1"/>
    </location>
</feature>
<evidence type="ECO:0000313" key="2">
    <source>
        <dbReference type="Proteomes" id="UP001476798"/>
    </source>
</evidence>
<gene>
    <name evidence="1" type="ORF">GOODEAATRI_007491</name>
</gene>
<dbReference type="EMBL" id="JAHRIO010040361">
    <property type="protein sequence ID" value="MEQ2171122.1"/>
    <property type="molecule type" value="Genomic_DNA"/>
</dbReference>
<evidence type="ECO:0008006" key="3">
    <source>
        <dbReference type="Google" id="ProtNLM"/>
    </source>
</evidence>
<protein>
    <recommendedName>
        <fullName evidence="3">SOCS box domain-containing protein</fullName>
    </recommendedName>
</protein>
<evidence type="ECO:0000313" key="1">
    <source>
        <dbReference type="EMBL" id="MEQ2171122.1"/>
    </source>
</evidence>
<organism evidence="1 2">
    <name type="scientific">Goodea atripinnis</name>
    <dbReference type="NCBI Taxonomy" id="208336"/>
    <lineage>
        <taxon>Eukaryota</taxon>
        <taxon>Metazoa</taxon>
        <taxon>Chordata</taxon>
        <taxon>Craniata</taxon>
        <taxon>Vertebrata</taxon>
        <taxon>Euteleostomi</taxon>
        <taxon>Actinopterygii</taxon>
        <taxon>Neopterygii</taxon>
        <taxon>Teleostei</taxon>
        <taxon>Neoteleostei</taxon>
        <taxon>Acanthomorphata</taxon>
        <taxon>Ovalentaria</taxon>
        <taxon>Atherinomorphae</taxon>
        <taxon>Cyprinodontiformes</taxon>
        <taxon>Goodeidae</taxon>
        <taxon>Goodea</taxon>
    </lineage>
</organism>
<feature type="non-terminal residue" evidence="1">
    <location>
        <position position="81"/>
    </location>
</feature>
<accession>A0ABV0NI84</accession>
<sequence length="81" mass="9406">RYSDAYFYPGLVKEAILAPSRCRLMSKCEIIDTFRHRKQDIGLKTSRCLLSKFTKSLRVTDLNPADQRLYPVPAEPFLENI</sequence>
<name>A0ABV0NI84_9TELE</name>
<reference evidence="1 2" key="1">
    <citation type="submission" date="2021-06" db="EMBL/GenBank/DDBJ databases">
        <authorList>
            <person name="Palmer J.M."/>
        </authorList>
    </citation>
    <scope>NUCLEOTIDE SEQUENCE [LARGE SCALE GENOMIC DNA]</scope>
    <source>
        <strain evidence="1 2">GA_2019</strain>
        <tissue evidence="1">Muscle</tissue>
    </source>
</reference>
<proteinExistence type="predicted"/>
<comment type="caution">
    <text evidence="1">The sequence shown here is derived from an EMBL/GenBank/DDBJ whole genome shotgun (WGS) entry which is preliminary data.</text>
</comment>
<dbReference type="Proteomes" id="UP001476798">
    <property type="component" value="Unassembled WGS sequence"/>
</dbReference>
<keyword evidence="2" id="KW-1185">Reference proteome</keyword>